<reference evidence="3" key="1">
    <citation type="journal article" date="2005" name="Nature">
        <title>The map-based sequence of the rice genome.</title>
        <authorList>
            <consortium name="International rice genome sequencing project (IRGSP)"/>
            <person name="Matsumoto T."/>
            <person name="Wu J."/>
            <person name="Kanamori H."/>
            <person name="Katayose Y."/>
            <person name="Fujisawa M."/>
            <person name="Namiki N."/>
            <person name="Mizuno H."/>
            <person name="Yamamoto K."/>
            <person name="Antonio B.A."/>
            <person name="Baba T."/>
            <person name="Sakata K."/>
            <person name="Nagamura Y."/>
            <person name="Aoki H."/>
            <person name="Arikawa K."/>
            <person name="Arita K."/>
            <person name="Bito T."/>
            <person name="Chiden Y."/>
            <person name="Fujitsuka N."/>
            <person name="Fukunaka R."/>
            <person name="Hamada M."/>
            <person name="Harada C."/>
            <person name="Hayashi A."/>
            <person name="Hijishita S."/>
            <person name="Honda M."/>
            <person name="Hosokawa S."/>
            <person name="Ichikawa Y."/>
            <person name="Idonuma A."/>
            <person name="Iijima M."/>
            <person name="Ikeda M."/>
            <person name="Ikeno M."/>
            <person name="Ito K."/>
            <person name="Ito S."/>
            <person name="Ito T."/>
            <person name="Ito Y."/>
            <person name="Ito Y."/>
            <person name="Iwabuchi A."/>
            <person name="Kamiya K."/>
            <person name="Karasawa W."/>
            <person name="Kurita K."/>
            <person name="Katagiri S."/>
            <person name="Kikuta A."/>
            <person name="Kobayashi H."/>
            <person name="Kobayashi N."/>
            <person name="Machita K."/>
            <person name="Maehara T."/>
            <person name="Masukawa M."/>
            <person name="Mizubayashi T."/>
            <person name="Mukai Y."/>
            <person name="Nagasaki H."/>
            <person name="Nagata Y."/>
            <person name="Naito S."/>
            <person name="Nakashima M."/>
            <person name="Nakama Y."/>
            <person name="Nakamichi Y."/>
            <person name="Nakamura M."/>
            <person name="Meguro A."/>
            <person name="Negishi M."/>
            <person name="Ohta I."/>
            <person name="Ohta T."/>
            <person name="Okamoto M."/>
            <person name="Ono N."/>
            <person name="Saji S."/>
            <person name="Sakaguchi M."/>
            <person name="Sakai K."/>
            <person name="Shibata M."/>
            <person name="Shimokawa T."/>
            <person name="Song J."/>
            <person name="Takazaki Y."/>
            <person name="Terasawa K."/>
            <person name="Tsugane M."/>
            <person name="Tsuji K."/>
            <person name="Ueda S."/>
            <person name="Waki K."/>
            <person name="Yamagata H."/>
            <person name="Yamamoto M."/>
            <person name="Yamamoto S."/>
            <person name="Yamane H."/>
            <person name="Yoshiki S."/>
            <person name="Yoshihara R."/>
            <person name="Yukawa K."/>
            <person name="Zhong H."/>
            <person name="Yano M."/>
            <person name="Yuan Q."/>
            <person name="Ouyang S."/>
            <person name="Liu J."/>
            <person name="Jones K.M."/>
            <person name="Gansberger K."/>
            <person name="Moffat K."/>
            <person name="Hill J."/>
            <person name="Bera J."/>
            <person name="Fadrosh D."/>
            <person name="Jin S."/>
            <person name="Johri S."/>
            <person name="Kim M."/>
            <person name="Overton L."/>
            <person name="Reardon M."/>
            <person name="Tsitrin T."/>
            <person name="Vuong H."/>
            <person name="Weaver B."/>
            <person name="Ciecko A."/>
            <person name="Tallon L."/>
            <person name="Jackson J."/>
            <person name="Pai G."/>
            <person name="Aken S.V."/>
            <person name="Utterback T."/>
            <person name="Reidmuller S."/>
            <person name="Feldblyum T."/>
            <person name="Hsiao J."/>
            <person name="Zismann V."/>
            <person name="Iobst S."/>
            <person name="de Vazeille A.R."/>
            <person name="Buell C.R."/>
            <person name="Ying K."/>
            <person name="Li Y."/>
            <person name="Lu T."/>
            <person name="Huang Y."/>
            <person name="Zhao Q."/>
            <person name="Feng Q."/>
            <person name="Zhang L."/>
            <person name="Zhu J."/>
            <person name="Weng Q."/>
            <person name="Mu J."/>
            <person name="Lu Y."/>
            <person name="Fan D."/>
            <person name="Liu Y."/>
            <person name="Guan J."/>
            <person name="Zhang Y."/>
            <person name="Yu S."/>
            <person name="Liu X."/>
            <person name="Zhang Y."/>
            <person name="Hong G."/>
            <person name="Han B."/>
            <person name="Choisne N."/>
            <person name="Demange N."/>
            <person name="Orjeda G."/>
            <person name="Samain S."/>
            <person name="Cattolico L."/>
            <person name="Pelletier E."/>
            <person name="Couloux A."/>
            <person name="Segurens B."/>
            <person name="Wincker P."/>
            <person name="D'Hont A."/>
            <person name="Scarpelli C."/>
            <person name="Weissenbach J."/>
            <person name="Salanoubat M."/>
            <person name="Quetier F."/>
            <person name="Yu Y."/>
            <person name="Kim H.R."/>
            <person name="Rambo T."/>
            <person name="Currie J."/>
            <person name="Collura K."/>
            <person name="Luo M."/>
            <person name="Yang T."/>
            <person name="Ammiraju J.S.S."/>
            <person name="Engler F."/>
            <person name="Soderlund C."/>
            <person name="Wing R.A."/>
            <person name="Palmer L.E."/>
            <person name="de la Bastide M."/>
            <person name="Spiegel L."/>
            <person name="Nascimento L."/>
            <person name="Zutavern T."/>
            <person name="O'Shaughnessy A."/>
            <person name="Dike S."/>
            <person name="Dedhia N."/>
            <person name="Preston R."/>
            <person name="Balija V."/>
            <person name="McCombie W.R."/>
            <person name="Chow T."/>
            <person name="Chen H."/>
            <person name="Chung M."/>
            <person name="Chen C."/>
            <person name="Shaw J."/>
            <person name="Wu H."/>
            <person name="Hsiao K."/>
            <person name="Chao Y."/>
            <person name="Chu M."/>
            <person name="Cheng C."/>
            <person name="Hour A."/>
            <person name="Lee P."/>
            <person name="Lin S."/>
            <person name="Lin Y."/>
            <person name="Liou J."/>
            <person name="Liu S."/>
            <person name="Hsing Y."/>
            <person name="Raghuvanshi S."/>
            <person name="Mohanty A."/>
            <person name="Bharti A.K."/>
            <person name="Gaur A."/>
            <person name="Gupta V."/>
            <person name="Kumar D."/>
            <person name="Ravi V."/>
            <person name="Vij S."/>
            <person name="Kapur A."/>
            <person name="Khurana P."/>
            <person name="Khurana P."/>
            <person name="Khurana J.P."/>
            <person name="Tyagi A.K."/>
            <person name="Gaikwad K."/>
            <person name="Singh A."/>
            <person name="Dalal V."/>
            <person name="Srivastava S."/>
            <person name="Dixit A."/>
            <person name="Pal A.K."/>
            <person name="Ghazi I.A."/>
            <person name="Yadav M."/>
            <person name="Pandit A."/>
            <person name="Bhargava A."/>
            <person name="Sureshbabu K."/>
            <person name="Batra K."/>
            <person name="Sharma T.R."/>
            <person name="Mohapatra T."/>
            <person name="Singh N.K."/>
            <person name="Messing J."/>
            <person name="Nelson A.B."/>
            <person name="Fuks G."/>
            <person name="Kavchok S."/>
            <person name="Keizer G."/>
            <person name="Linton E."/>
            <person name="Llaca V."/>
            <person name="Song R."/>
            <person name="Tanyolac B."/>
            <person name="Young S."/>
            <person name="Ho-Il K."/>
            <person name="Hahn J.H."/>
            <person name="Sangsakoo G."/>
            <person name="Vanavichit A."/>
            <person name="de Mattos Luiz.A.T."/>
            <person name="Zimmer P.D."/>
            <person name="Malone G."/>
            <person name="Dellagostin O."/>
            <person name="de Oliveira A.C."/>
            <person name="Bevan M."/>
            <person name="Bancroft I."/>
            <person name="Minx P."/>
            <person name="Cordum H."/>
            <person name="Wilson R."/>
            <person name="Cheng Z."/>
            <person name="Jin W."/>
            <person name="Jiang J."/>
            <person name="Leong S.A."/>
            <person name="Iwama H."/>
            <person name="Gojobori T."/>
            <person name="Itoh T."/>
            <person name="Niimura Y."/>
            <person name="Fujii Y."/>
            <person name="Habara T."/>
            <person name="Sakai H."/>
            <person name="Sato Y."/>
            <person name="Wilson G."/>
            <person name="Kumar K."/>
            <person name="McCouch S."/>
            <person name="Juretic N."/>
            <person name="Hoen D."/>
            <person name="Wright S."/>
            <person name="Bruskiewich R."/>
            <person name="Bureau T."/>
            <person name="Miyao A."/>
            <person name="Hirochika H."/>
            <person name="Nishikawa T."/>
            <person name="Kadowaki K."/>
            <person name="Sugiura M."/>
            <person name="Burr B."/>
            <person name="Sasaki T."/>
        </authorList>
    </citation>
    <scope>NUCLEOTIDE SEQUENCE [LARGE SCALE GENOMIC DNA]</scope>
    <source>
        <strain evidence="3">cv. Nipponbare</strain>
    </source>
</reference>
<evidence type="ECO:0000313" key="2">
    <source>
        <dbReference type="EMBL" id="BAB89253.1"/>
    </source>
</evidence>
<feature type="region of interest" description="Disordered" evidence="1">
    <location>
        <begin position="53"/>
        <end position="84"/>
    </location>
</feature>
<proteinExistence type="predicted"/>
<organism evidence="2 3">
    <name type="scientific">Oryza sativa subsp. japonica</name>
    <name type="common">Rice</name>
    <dbReference type="NCBI Taxonomy" id="39947"/>
    <lineage>
        <taxon>Eukaryota</taxon>
        <taxon>Viridiplantae</taxon>
        <taxon>Streptophyta</taxon>
        <taxon>Embryophyta</taxon>
        <taxon>Tracheophyta</taxon>
        <taxon>Spermatophyta</taxon>
        <taxon>Magnoliopsida</taxon>
        <taxon>Liliopsida</taxon>
        <taxon>Poales</taxon>
        <taxon>Poaceae</taxon>
        <taxon>BOP clade</taxon>
        <taxon>Oryzoideae</taxon>
        <taxon>Oryzeae</taxon>
        <taxon>Oryzinae</taxon>
        <taxon>Oryza</taxon>
        <taxon>Oryza sativa</taxon>
    </lineage>
</organism>
<gene>
    <name evidence="2" type="ORF">OSJNBa0065J17.9</name>
</gene>
<protein>
    <submittedName>
        <fullName evidence="2">Uncharacterized protein</fullName>
    </submittedName>
</protein>
<sequence length="84" mass="9851">MEVLCAYGMRSRIWKESKFATHRRSDWRIICGQTGVGNRRQELISAVRLEIQSRSDRRQPGGQTGRTTSVRPRSVEFEGNFYFR</sequence>
<dbReference type="EMBL" id="AP004233">
    <property type="protein sequence ID" value="BAB89253.1"/>
    <property type="molecule type" value="Genomic_DNA"/>
</dbReference>
<reference evidence="3" key="2">
    <citation type="journal article" date="2008" name="Nucleic Acids Res.">
        <title>The rice annotation project database (RAP-DB): 2008 update.</title>
        <authorList>
            <consortium name="The rice annotation project (RAP)"/>
        </authorList>
    </citation>
    <scope>GENOME REANNOTATION</scope>
    <source>
        <strain evidence="3">cv. Nipponbare</strain>
    </source>
</reference>
<name>Q7F053_ORYSJ</name>
<dbReference type="AlphaFoldDB" id="Q7F053"/>
<dbReference type="Proteomes" id="UP000000763">
    <property type="component" value="Chromosome 1"/>
</dbReference>
<accession>Q7F053</accession>
<evidence type="ECO:0000256" key="1">
    <source>
        <dbReference type="SAM" id="MobiDB-lite"/>
    </source>
</evidence>
<evidence type="ECO:0000313" key="3">
    <source>
        <dbReference type="Proteomes" id="UP000000763"/>
    </source>
</evidence>